<feature type="transmembrane region" description="Helical" evidence="2">
    <location>
        <begin position="71"/>
        <end position="91"/>
    </location>
</feature>
<dbReference type="AlphaFoldDB" id="A0A075HRB7"/>
<keyword evidence="2" id="KW-0812">Transmembrane</keyword>
<proteinExistence type="predicted"/>
<evidence type="ECO:0000256" key="1">
    <source>
        <dbReference type="SAM" id="MobiDB-lite"/>
    </source>
</evidence>
<evidence type="ECO:0000256" key="2">
    <source>
        <dbReference type="SAM" id="Phobius"/>
    </source>
</evidence>
<feature type="compositionally biased region" description="Basic and acidic residues" evidence="1">
    <location>
        <begin position="17"/>
        <end position="27"/>
    </location>
</feature>
<dbReference type="SUPFAM" id="SSF103473">
    <property type="entry name" value="MFS general substrate transporter"/>
    <property type="match status" value="1"/>
</dbReference>
<keyword evidence="2" id="KW-0472">Membrane</keyword>
<feature type="transmembrane region" description="Helical" evidence="2">
    <location>
        <begin position="97"/>
        <end position="116"/>
    </location>
</feature>
<protein>
    <submittedName>
        <fullName evidence="3">Uncharacterized protein</fullName>
    </submittedName>
</protein>
<feature type="region of interest" description="Disordered" evidence="1">
    <location>
        <begin position="17"/>
        <end position="62"/>
    </location>
</feature>
<accession>A0A075HRB7</accession>
<dbReference type="EMBL" id="KF901108">
    <property type="protein sequence ID" value="AIF18379.1"/>
    <property type="molecule type" value="Genomic_DNA"/>
</dbReference>
<organism evidence="3">
    <name type="scientific">uncultured marine thaumarchaeote KM3_82_D11</name>
    <dbReference type="NCBI Taxonomy" id="1456305"/>
    <lineage>
        <taxon>Archaea</taxon>
        <taxon>Nitrososphaerota</taxon>
        <taxon>environmental samples</taxon>
    </lineage>
</organism>
<feature type="compositionally biased region" description="Basic and acidic residues" evidence="1">
    <location>
        <begin position="46"/>
        <end position="59"/>
    </location>
</feature>
<evidence type="ECO:0000313" key="3">
    <source>
        <dbReference type="EMBL" id="AIF18379.1"/>
    </source>
</evidence>
<dbReference type="InterPro" id="IPR036259">
    <property type="entry name" value="MFS_trans_sf"/>
</dbReference>
<sequence>MTKWKRLRKLREKKRFDAEVPRPKAEVTAELTEPEIKPTERSSLGDPRKIKKSEPKPDSKPTTILAQIPRYAYLLAIFALLAGVFFPLITPGVPYDYVIQGTATLFLGLAGGILLFKAITSDNNRGIFIVIGFALITICLVLIYHIQDAFSSLYS</sequence>
<keyword evidence="2" id="KW-1133">Transmembrane helix</keyword>
<feature type="transmembrane region" description="Helical" evidence="2">
    <location>
        <begin position="128"/>
        <end position="146"/>
    </location>
</feature>
<reference evidence="3" key="1">
    <citation type="journal article" date="2014" name="Genome Biol. Evol.">
        <title>Pangenome evidence for extensive interdomain horizontal transfer affecting lineage core and shell genes in uncultured planktonic thaumarchaeota and euryarchaeota.</title>
        <authorList>
            <person name="Deschamps P."/>
            <person name="Zivanovic Y."/>
            <person name="Moreira D."/>
            <person name="Rodriguez-Valera F."/>
            <person name="Lopez-Garcia P."/>
        </authorList>
    </citation>
    <scope>NUCLEOTIDE SEQUENCE</scope>
</reference>
<name>A0A075HRB7_9ARCH</name>